<protein>
    <submittedName>
        <fullName evidence="1">Uncharacterized protein</fullName>
    </submittedName>
</protein>
<dbReference type="Proteomes" id="UP000664859">
    <property type="component" value="Unassembled WGS sequence"/>
</dbReference>
<organism evidence="1 2">
    <name type="scientific">Tribonema minus</name>
    <dbReference type="NCBI Taxonomy" id="303371"/>
    <lineage>
        <taxon>Eukaryota</taxon>
        <taxon>Sar</taxon>
        <taxon>Stramenopiles</taxon>
        <taxon>Ochrophyta</taxon>
        <taxon>PX clade</taxon>
        <taxon>Xanthophyceae</taxon>
        <taxon>Tribonematales</taxon>
        <taxon>Tribonemataceae</taxon>
        <taxon>Tribonema</taxon>
    </lineage>
</organism>
<evidence type="ECO:0000313" key="2">
    <source>
        <dbReference type="Proteomes" id="UP000664859"/>
    </source>
</evidence>
<proteinExistence type="predicted"/>
<dbReference type="EMBL" id="JAFCMP010000108">
    <property type="protein sequence ID" value="KAG5186648.1"/>
    <property type="molecule type" value="Genomic_DNA"/>
</dbReference>
<gene>
    <name evidence="1" type="ORF">JKP88DRAFT_236041</name>
</gene>
<reference evidence="1" key="1">
    <citation type="submission" date="2021-02" db="EMBL/GenBank/DDBJ databases">
        <title>First Annotated Genome of the Yellow-green Alga Tribonema minus.</title>
        <authorList>
            <person name="Mahan K.M."/>
        </authorList>
    </citation>
    <scope>NUCLEOTIDE SEQUENCE</scope>
    <source>
        <strain evidence="1">UTEX B ZZ1240</strain>
    </source>
</reference>
<name>A0A835ZCV9_9STRA</name>
<dbReference type="AlphaFoldDB" id="A0A835ZCV9"/>
<sequence>MRSISGPTVPSAAAMPPPLPLLLPCPFVAAAFRAAAPLLLARDDVRVLRDDRLAGACAASLSLPSLDAPPPPPPPPPLLLSLPSAPCSSSSSSYNVAAARGRRSATRGDARVFIPCRPLFLGAGLAAAVARRLPVPLLWRGRLAGGERASGSLLLLLPPPPLPPPLLLLSPPLSACLS</sequence>
<accession>A0A835ZCV9</accession>
<keyword evidence="2" id="KW-1185">Reference proteome</keyword>
<evidence type="ECO:0000313" key="1">
    <source>
        <dbReference type="EMBL" id="KAG5186648.1"/>
    </source>
</evidence>
<comment type="caution">
    <text evidence="1">The sequence shown here is derived from an EMBL/GenBank/DDBJ whole genome shotgun (WGS) entry which is preliminary data.</text>
</comment>